<name>A0A9P1P0D9_9CYAN</name>
<proteinExistence type="predicted"/>
<gene>
    <name evidence="1" type="ORF">ARTHRO_40711</name>
</gene>
<evidence type="ECO:0000313" key="1">
    <source>
        <dbReference type="EMBL" id="CDM96304.1"/>
    </source>
</evidence>
<keyword evidence="2" id="KW-1185">Reference proteome</keyword>
<dbReference type="EMBL" id="FO818640">
    <property type="protein sequence ID" value="CDM96304.1"/>
    <property type="molecule type" value="Genomic_DNA"/>
</dbReference>
<evidence type="ECO:0000313" key="2">
    <source>
        <dbReference type="Proteomes" id="UP000032946"/>
    </source>
</evidence>
<sequence>MLDQLAIKTISAAFPLGKQQQTTIHVSPKTFVDKFFHNRVWGRVENFIEHFAGVVANGQLDIDSGSEESLFDFDFKGVVGKVIHTSDAIA</sequence>
<reference evidence="1 2" key="1">
    <citation type="submission" date="2014-02" db="EMBL/GenBank/DDBJ databases">
        <authorList>
            <person name="Genoscope - CEA"/>
        </authorList>
    </citation>
    <scope>NUCLEOTIDE SEQUENCE [LARGE SCALE GENOMIC DNA]</scope>
    <source>
        <strain evidence="1 2">PCC 8005</strain>
    </source>
</reference>
<protein>
    <submittedName>
        <fullName evidence="1">Uncharacterized protein</fullName>
    </submittedName>
</protein>
<dbReference type="Proteomes" id="UP000032946">
    <property type="component" value="Chromosome"/>
</dbReference>
<accession>A0A9P1P0D9</accession>
<organism evidence="1 2">
    <name type="scientific">Limnospira indica PCC 8005</name>
    <dbReference type="NCBI Taxonomy" id="376219"/>
    <lineage>
        <taxon>Bacteria</taxon>
        <taxon>Bacillati</taxon>
        <taxon>Cyanobacteriota</taxon>
        <taxon>Cyanophyceae</taxon>
        <taxon>Oscillatoriophycideae</taxon>
        <taxon>Oscillatoriales</taxon>
        <taxon>Sirenicapillariaceae</taxon>
        <taxon>Limnospira</taxon>
    </lineage>
</organism>
<dbReference type="AlphaFoldDB" id="A0A9P1P0D9"/>